<evidence type="ECO:0000313" key="1">
    <source>
        <dbReference type="EMBL" id="MDG0810429.1"/>
    </source>
</evidence>
<sequence length="63" mass="7519">MPNRRGAVQRYLSGLRRMPDRRGAVQRYLSGFRRMPDRSGAVQRYQILVEVPQFSHPNVWTRF</sequence>
<dbReference type="Proteomes" id="UP001153404">
    <property type="component" value="Unassembled WGS sequence"/>
</dbReference>
<dbReference type="RefSeq" id="WP_277532261.1">
    <property type="nucleotide sequence ID" value="NZ_JAPDIA010000003.1"/>
</dbReference>
<keyword evidence="2" id="KW-1185">Reference proteome</keyword>
<evidence type="ECO:0000313" key="2">
    <source>
        <dbReference type="Proteomes" id="UP001153404"/>
    </source>
</evidence>
<dbReference type="AlphaFoldDB" id="A0A9X4KY18"/>
<organism evidence="1 2">
    <name type="scientific">Cohnella rhizosphaerae</name>
    <dbReference type="NCBI Taxonomy" id="1457232"/>
    <lineage>
        <taxon>Bacteria</taxon>
        <taxon>Bacillati</taxon>
        <taxon>Bacillota</taxon>
        <taxon>Bacilli</taxon>
        <taxon>Bacillales</taxon>
        <taxon>Paenibacillaceae</taxon>
        <taxon>Cohnella</taxon>
    </lineage>
</organism>
<name>A0A9X4KY18_9BACL</name>
<proteinExistence type="predicted"/>
<reference evidence="1" key="1">
    <citation type="submission" date="2022-10" db="EMBL/GenBank/DDBJ databases">
        <title>Comparative genomic analysis of Cohnella hashimotonis sp. nov., isolated from the International Space Station.</title>
        <authorList>
            <person name="Simpson A."/>
            <person name="Venkateswaran K."/>
        </authorList>
    </citation>
    <scope>NUCLEOTIDE SEQUENCE</scope>
    <source>
        <strain evidence="1">DSM 28161</strain>
    </source>
</reference>
<comment type="caution">
    <text evidence="1">The sequence shown here is derived from an EMBL/GenBank/DDBJ whole genome shotgun (WGS) entry which is preliminary data.</text>
</comment>
<dbReference type="EMBL" id="JAPDIA010000003">
    <property type="protein sequence ID" value="MDG0810429.1"/>
    <property type="molecule type" value="Genomic_DNA"/>
</dbReference>
<gene>
    <name evidence="1" type="ORF">OMP40_14500</name>
</gene>
<protein>
    <submittedName>
        <fullName evidence="1">Uncharacterized protein</fullName>
    </submittedName>
</protein>
<accession>A0A9X4KY18</accession>